<evidence type="ECO:0000259" key="3">
    <source>
        <dbReference type="PROSITE" id="PS50103"/>
    </source>
</evidence>
<evidence type="ECO:0000313" key="5">
    <source>
        <dbReference type="Proteomes" id="UP001150904"/>
    </source>
</evidence>
<dbReference type="OrthoDB" id="5355510at2759"/>
<feature type="compositionally biased region" description="Polar residues" evidence="2">
    <location>
        <begin position="237"/>
        <end position="256"/>
    </location>
</feature>
<feature type="compositionally biased region" description="Polar residues" evidence="2">
    <location>
        <begin position="282"/>
        <end position="291"/>
    </location>
</feature>
<evidence type="ECO:0000256" key="2">
    <source>
        <dbReference type="SAM" id="MobiDB-lite"/>
    </source>
</evidence>
<keyword evidence="1" id="KW-0479">Metal-binding</keyword>
<reference evidence="4" key="1">
    <citation type="submission" date="2022-12" db="EMBL/GenBank/DDBJ databases">
        <authorList>
            <person name="Petersen C."/>
        </authorList>
    </citation>
    <scope>NUCLEOTIDE SEQUENCE</scope>
    <source>
        <strain evidence="4">IBT 15544</strain>
    </source>
</reference>
<keyword evidence="5" id="KW-1185">Reference proteome</keyword>
<feature type="zinc finger region" description="C3H1-type" evidence="1">
    <location>
        <begin position="157"/>
        <end position="185"/>
    </location>
</feature>
<keyword evidence="1" id="KW-0863">Zinc-finger</keyword>
<accession>A0A9W9M6E7</accession>
<sequence>MGSQDRPSFFCSRPDGTLTPLLAVDDLPLSLSVRNVSRTLTPGDTQGMTSCGVAAPRSDPWVVDGPPTGSRVVNDEKMNDLHALLFKILREEEVGCEIRSSIQEILFRGFDTQSSVPLPAPSAIVAACQTPQVAPHFRYGGNFQGGNPQGNHKHPHNKKQYCSYWIRHGECDYSQQGCLYKHEMPMDLVLLDKLGLRDIPRWYREKYGVTSLLQSSYSNNRGQNQYQISEHAHQLVHQPTQQPAQRSLEWSPSAETPDTREHRTKQGRYKSPKSPRGPGFQSGKSRGNYTKGQGQGRGQQHHGYINLFEMTPTGSTTSPETSEDSFIMTSGPLDATDDRRAMDASRSLDAIRSTGATGATDAPRVSVQQGPGRVSSQGSQSLLDKEGRATKKFDPTAQMAKLTTNEPIDGYPKNIFRTKSRRPYEYGGDSQLKSPITSNATRPSTAGREPVIKPEQRRNLYSTLLSNSEPIHPRDMEFTFGAIGEPVLYPNRDTEFPSSNDSASTSIFVGNQQFFVKTDKKKNKHSGRSDNV</sequence>
<proteinExistence type="predicted"/>
<feature type="region of interest" description="Disordered" evidence="2">
    <location>
        <begin position="234"/>
        <end position="337"/>
    </location>
</feature>
<keyword evidence="1" id="KW-0862">Zinc</keyword>
<feature type="domain" description="C3H1-type" evidence="3">
    <location>
        <begin position="157"/>
        <end position="185"/>
    </location>
</feature>
<feature type="region of interest" description="Disordered" evidence="2">
    <location>
        <begin position="353"/>
        <end position="387"/>
    </location>
</feature>
<dbReference type="GO" id="GO:0008270">
    <property type="term" value="F:zinc ion binding"/>
    <property type="evidence" value="ECO:0007669"/>
    <property type="project" value="UniProtKB-KW"/>
</dbReference>
<dbReference type="InterPro" id="IPR000571">
    <property type="entry name" value="Znf_CCCH"/>
</dbReference>
<gene>
    <name evidence="4" type="ORF">N7498_009434</name>
</gene>
<evidence type="ECO:0000313" key="4">
    <source>
        <dbReference type="EMBL" id="KAJ5190449.1"/>
    </source>
</evidence>
<feature type="compositionally biased region" description="Polar residues" evidence="2">
    <location>
        <begin position="366"/>
        <end position="382"/>
    </location>
</feature>
<dbReference type="PROSITE" id="PS50103">
    <property type="entry name" value="ZF_C3H1"/>
    <property type="match status" value="1"/>
</dbReference>
<dbReference type="Proteomes" id="UP001150904">
    <property type="component" value="Unassembled WGS sequence"/>
</dbReference>
<comment type="caution">
    <text evidence="4">The sequence shown here is derived from an EMBL/GenBank/DDBJ whole genome shotgun (WGS) entry which is preliminary data.</text>
</comment>
<evidence type="ECO:0000256" key="1">
    <source>
        <dbReference type="PROSITE-ProRule" id="PRU00723"/>
    </source>
</evidence>
<dbReference type="EMBL" id="JAPQKR010000016">
    <property type="protein sequence ID" value="KAJ5190449.1"/>
    <property type="molecule type" value="Genomic_DNA"/>
</dbReference>
<organism evidence="4 5">
    <name type="scientific">Penicillium cinerascens</name>
    <dbReference type="NCBI Taxonomy" id="70096"/>
    <lineage>
        <taxon>Eukaryota</taxon>
        <taxon>Fungi</taxon>
        <taxon>Dikarya</taxon>
        <taxon>Ascomycota</taxon>
        <taxon>Pezizomycotina</taxon>
        <taxon>Eurotiomycetes</taxon>
        <taxon>Eurotiomycetidae</taxon>
        <taxon>Eurotiales</taxon>
        <taxon>Aspergillaceae</taxon>
        <taxon>Penicillium</taxon>
    </lineage>
</organism>
<reference evidence="4" key="2">
    <citation type="journal article" date="2023" name="IMA Fungus">
        <title>Comparative genomic study of the Penicillium genus elucidates a diverse pangenome and 15 lateral gene transfer events.</title>
        <authorList>
            <person name="Petersen C."/>
            <person name="Sorensen T."/>
            <person name="Nielsen M.R."/>
            <person name="Sondergaard T.E."/>
            <person name="Sorensen J.L."/>
            <person name="Fitzpatrick D.A."/>
            <person name="Frisvad J.C."/>
            <person name="Nielsen K.L."/>
        </authorList>
    </citation>
    <scope>NUCLEOTIDE SEQUENCE</scope>
    <source>
        <strain evidence="4">IBT 15544</strain>
    </source>
</reference>
<feature type="compositionally biased region" description="Basic residues" evidence="2">
    <location>
        <begin position="262"/>
        <end position="273"/>
    </location>
</feature>
<feature type="region of interest" description="Disordered" evidence="2">
    <location>
        <begin position="420"/>
        <end position="457"/>
    </location>
</feature>
<feature type="compositionally biased region" description="Polar residues" evidence="2">
    <location>
        <begin position="431"/>
        <end position="444"/>
    </location>
</feature>
<dbReference type="AlphaFoldDB" id="A0A9W9M6E7"/>
<name>A0A9W9M6E7_9EURO</name>
<dbReference type="GeneID" id="83183791"/>
<protein>
    <submittedName>
        <fullName evidence="4">Zinc finger CCCH-type</fullName>
    </submittedName>
</protein>
<dbReference type="RefSeq" id="XP_058303389.1">
    <property type="nucleotide sequence ID" value="XM_058456490.1"/>
</dbReference>
<feature type="compositionally biased region" description="Low complexity" evidence="2">
    <location>
        <begin position="311"/>
        <end position="320"/>
    </location>
</feature>